<dbReference type="STRING" id="413071.G9MQC6"/>
<gene>
    <name evidence="1" type="ORF">TRIVIDRAFT_8458</name>
</gene>
<dbReference type="Proteomes" id="UP000007115">
    <property type="component" value="Unassembled WGS sequence"/>
</dbReference>
<dbReference type="InParanoid" id="G9MQC6"/>
<sequence>SSTVQTLNFPSASHFDAWLLDSGSSTPSGIWLRFSKKSIIAKLPSISYLEAVDTSLCHGWIDGQRKRLDENFFLQRFTPRRPRSLWSRRNVQRVQMLTAEGRMKPAGIAAVDAAKEDGRWEKAYAGPATMEVPEDFEDALAENEMAKMTFQGLSKSQRYSFLWRIHTAKKIETRERRIREFVDLLAEGKGL</sequence>
<dbReference type="eggNOG" id="ENOG502SPWU">
    <property type="taxonomic scope" value="Eukaryota"/>
</dbReference>
<dbReference type="RefSeq" id="XP_013957418.1">
    <property type="nucleotide sequence ID" value="XM_014101943.2"/>
</dbReference>
<dbReference type="VEuPathDB" id="FungiDB:TRIVIDRAFT_8458"/>
<organism evidence="1 2">
    <name type="scientific">Hypocrea virens (strain Gv29-8 / FGSC 10586)</name>
    <name type="common">Gliocladium virens</name>
    <name type="synonym">Trichoderma virens</name>
    <dbReference type="NCBI Taxonomy" id="413071"/>
    <lineage>
        <taxon>Eukaryota</taxon>
        <taxon>Fungi</taxon>
        <taxon>Dikarya</taxon>
        <taxon>Ascomycota</taxon>
        <taxon>Pezizomycotina</taxon>
        <taxon>Sordariomycetes</taxon>
        <taxon>Hypocreomycetidae</taxon>
        <taxon>Hypocreales</taxon>
        <taxon>Hypocreaceae</taxon>
        <taxon>Trichoderma</taxon>
    </lineage>
</organism>
<keyword evidence="2" id="KW-1185">Reference proteome</keyword>
<feature type="non-terminal residue" evidence="1">
    <location>
        <position position="1"/>
    </location>
</feature>
<reference evidence="1 2" key="1">
    <citation type="journal article" date="2011" name="Genome Biol.">
        <title>Comparative genome sequence analysis underscores mycoparasitism as the ancestral life style of Trichoderma.</title>
        <authorList>
            <person name="Kubicek C.P."/>
            <person name="Herrera-Estrella A."/>
            <person name="Seidl-Seiboth V."/>
            <person name="Martinez D.A."/>
            <person name="Druzhinina I.S."/>
            <person name="Thon M."/>
            <person name="Zeilinger S."/>
            <person name="Casas-Flores S."/>
            <person name="Horwitz B.A."/>
            <person name="Mukherjee P.K."/>
            <person name="Mukherjee M."/>
            <person name="Kredics L."/>
            <person name="Alcaraz L.D."/>
            <person name="Aerts A."/>
            <person name="Antal Z."/>
            <person name="Atanasova L."/>
            <person name="Cervantes-Badillo M.G."/>
            <person name="Challacombe J."/>
            <person name="Chertkov O."/>
            <person name="McCluskey K."/>
            <person name="Coulpier F."/>
            <person name="Deshpande N."/>
            <person name="von Doehren H."/>
            <person name="Ebbole D.J."/>
            <person name="Esquivel-Naranjo E.U."/>
            <person name="Fekete E."/>
            <person name="Flipphi M."/>
            <person name="Glaser F."/>
            <person name="Gomez-Rodriguez E.Y."/>
            <person name="Gruber S."/>
            <person name="Han C."/>
            <person name="Henrissat B."/>
            <person name="Hermosa R."/>
            <person name="Hernandez-Onate M."/>
            <person name="Karaffa L."/>
            <person name="Kosti I."/>
            <person name="Le Crom S."/>
            <person name="Lindquist E."/>
            <person name="Lucas S."/>
            <person name="Luebeck M."/>
            <person name="Luebeck P.S."/>
            <person name="Margeot A."/>
            <person name="Metz B."/>
            <person name="Misra M."/>
            <person name="Nevalainen H."/>
            <person name="Omann M."/>
            <person name="Packer N."/>
            <person name="Perrone G."/>
            <person name="Uresti-Rivera E.E."/>
            <person name="Salamov A."/>
            <person name="Schmoll M."/>
            <person name="Seiboth B."/>
            <person name="Shapiro H."/>
            <person name="Sukno S."/>
            <person name="Tamayo-Ramos J.A."/>
            <person name="Tisch D."/>
            <person name="Wiest A."/>
            <person name="Wilkinson H.H."/>
            <person name="Zhang M."/>
            <person name="Coutinho P.M."/>
            <person name="Kenerley C.M."/>
            <person name="Monte E."/>
            <person name="Baker S.E."/>
            <person name="Grigoriev I.V."/>
        </authorList>
    </citation>
    <scope>NUCLEOTIDE SEQUENCE [LARGE SCALE GENOMIC DNA]</scope>
    <source>
        <strain evidence="2">Gv29-8 / FGSC 10586</strain>
    </source>
</reference>
<dbReference type="AlphaFoldDB" id="G9MQC6"/>
<name>G9MQC6_HYPVG</name>
<feature type="non-terminal residue" evidence="1">
    <location>
        <position position="191"/>
    </location>
</feature>
<comment type="caution">
    <text evidence="1">The sequence shown here is derived from an EMBL/GenBank/DDBJ whole genome shotgun (WGS) entry which is preliminary data.</text>
</comment>
<dbReference type="Pfam" id="PF13376">
    <property type="entry name" value="OmdA"/>
    <property type="match status" value="1"/>
</dbReference>
<dbReference type="OMA" id="WSKLNKQ"/>
<dbReference type="EMBL" id="ABDF02000005">
    <property type="protein sequence ID" value="EHK24047.1"/>
    <property type="molecule type" value="Genomic_DNA"/>
</dbReference>
<accession>G9MQC6</accession>
<dbReference type="OrthoDB" id="10263401at2759"/>
<evidence type="ECO:0000313" key="1">
    <source>
        <dbReference type="EMBL" id="EHK24047.1"/>
    </source>
</evidence>
<dbReference type="HOGENOM" id="CLU_076645_1_1_1"/>
<proteinExistence type="predicted"/>
<evidence type="ECO:0008006" key="3">
    <source>
        <dbReference type="Google" id="ProtNLM"/>
    </source>
</evidence>
<protein>
    <recommendedName>
        <fullName evidence="3">Bacteriocin-protection protein</fullName>
    </recommendedName>
</protein>
<evidence type="ECO:0000313" key="2">
    <source>
        <dbReference type="Proteomes" id="UP000007115"/>
    </source>
</evidence>
<dbReference type="GeneID" id="25798540"/>